<evidence type="ECO:0000256" key="6">
    <source>
        <dbReference type="ARBA" id="ARBA00022982"/>
    </source>
</evidence>
<evidence type="ECO:0008006" key="10">
    <source>
        <dbReference type="Google" id="ProtNLM"/>
    </source>
</evidence>
<dbReference type="CDD" id="cd20266">
    <property type="entry name" value="Complex1_LYR_NDUFA6_LYRM6"/>
    <property type="match status" value="1"/>
</dbReference>
<proteinExistence type="inferred from homology"/>
<dbReference type="AlphaFoldDB" id="A0A7S2S5W3"/>
<dbReference type="EMBL" id="HBHI01024051">
    <property type="protein sequence ID" value="CAD9690527.1"/>
    <property type="molecule type" value="Transcribed_RNA"/>
</dbReference>
<dbReference type="GO" id="GO:0006979">
    <property type="term" value="P:response to oxidative stress"/>
    <property type="evidence" value="ECO:0007669"/>
    <property type="project" value="TreeGrafter"/>
</dbReference>
<comment type="subcellular location">
    <subcellularLocation>
        <location evidence="1">Mitochondrion inner membrane</location>
        <topology evidence="1">Peripheral membrane protein</topology>
        <orientation evidence="1">Matrix side</orientation>
    </subcellularLocation>
</comment>
<evidence type="ECO:0000256" key="5">
    <source>
        <dbReference type="ARBA" id="ARBA00022792"/>
    </source>
</evidence>
<gene>
    <name evidence="9" type="ORF">EANT1437_LOCUS12340</name>
</gene>
<protein>
    <recommendedName>
        <fullName evidence="10">NADH dehydrogenase [ubiquinone] 1 alpha subcomplex subunit 6</fullName>
    </recommendedName>
</protein>
<evidence type="ECO:0000256" key="3">
    <source>
        <dbReference type="ARBA" id="ARBA00022448"/>
    </source>
</evidence>
<organism evidence="9">
    <name type="scientific">Eucampia antarctica</name>
    <dbReference type="NCBI Taxonomy" id="49252"/>
    <lineage>
        <taxon>Eukaryota</taxon>
        <taxon>Sar</taxon>
        <taxon>Stramenopiles</taxon>
        <taxon>Ochrophyta</taxon>
        <taxon>Bacillariophyta</taxon>
        <taxon>Mediophyceae</taxon>
        <taxon>Biddulphiophycidae</taxon>
        <taxon>Hemiaulales</taxon>
        <taxon>Hemiaulaceae</taxon>
        <taxon>Eucampia</taxon>
    </lineage>
</organism>
<evidence type="ECO:0000256" key="2">
    <source>
        <dbReference type="ARBA" id="ARBA00009508"/>
    </source>
</evidence>
<keyword evidence="6" id="KW-0249">Electron transport</keyword>
<dbReference type="PANTHER" id="PTHR12964:SF0">
    <property type="entry name" value="NADH DEHYDROGENASE [UBIQUINONE] 1 ALPHA SUBCOMPLEX SUBUNIT 6"/>
    <property type="match status" value="1"/>
</dbReference>
<accession>A0A7S2S5W3</accession>
<dbReference type="GO" id="GO:0045271">
    <property type="term" value="C:respiratory chain complex I"/>
    <property type="evidence" value="ECO:0007669"/>
    <property type="project" value="InterPro"/>
</dbReference>
<evidence type="ECO:0000256" key="7">
    <source>
        <dbReference type="ARBA" id="ARBA00023128"/>
    </source>
</evidence>
<dbReference type="PANTHER" id="PTHR12964">
    <property type="entry name" value="NADH-UBIQUINONE OXIDOREDUCTASE B14 SUBUNIT"/>
    <property type="match status" value="1"/>
</dbReference>
<evidence type="ECO:0000313" key="9">
    <source>
        <dbReference type="EMBL" id="CAD9690527.1"/>
    </source>
</evidence>
<dbReference type="GO" id="GO:0005743">
    <property type="term" value="C:mitochondrial inner membrane"/>
    <property type="evidence" value="ECO:0007669"/>
    <property type="project" value="UniProtKB-SubCell"/>
</dbReference>
<keyword evidence="5" id="KW-0999">Mitochondrion inner membrane</keyword>
<keyword evidence="3" id="KW-0813">Transport</keyword>
<keyword evidence="4" id="KW-0679">Respiratory chain</keyword>
<reference evidence="9" key="1">
    <citation type="submission" date="2021-01" db="EMBL/GenBank/DDBJ databases">
        <authorList>
            <person name="Corre E."/>
            <person name="Pelletier E."/>
            <person name="Niang G."/>
            <person name="Scheremetjew M."/>
            <person name="Finn R."/>
            <person name="Kale V."/>
            <person name="Holt S."/>
            <person name="Cochrane G."/>
            <person name="Meng A."/>
            <person name="Brown T."/>
            <person name="Cohen L."/>
        </authorList>
    </citation>
    <scope>NUCLEOTIDE SEQUENCE</scope>
    <source>
        <strain evidence="9">CCMP1452</strain>
    </source>
</reference>
<evidence type="ECO:0000256" key="8">
    <source>
        <dbReference type="ARBA" id="ARBA00023136"/>
    </source>
</evidence>
<dbReference type="InterPro" id="IPR045299">
    <property type="entry name" value="Complex1_LYR_NDUFA6_LYRM6"/>
</dbReference>
<evidence type="ECO:0000256" key="4">
    <source>
        <dbReference type="ARBA" id="ARBA00022660"/>
    </source>
</evidence>
<sequence length="122" mass="13946">MASLQLAHKARATASANPSARLYRSIVKELPRVLTIYDIDMPLKDAKDNIRAKFQQYAHIKDDRVKGMLVEKGYMDLEETLLQHKQRGHLLRAFAGYIEPSGSSRKRLGKDPSIDEQFARSY</sequence>
<keyword evidence="7" id="KW-0496">Mitochondrion</keyword>
<comment type="similarity">
    <text evidence="2">Belongs to the complex I LYR family.</text>
</comment>
<evidence type="ECO:0000256" key="1">
    <source>
        <dbReference type="ARBA" id="ARBA00004443"/>
    </source>
</evidence>
<keyword evidence="8" id="KW-0472">Membrane</keyword>
<dbReference type="InterPro" id="IPR016488">
    <property type="entry name" value="NADH_Ub_cplx-1_asu_su-6"/>
</dbReference>
<name>A0A7S2S5W3_9STRA</name>